<comment type="similarity">
    <text evidence="1">Belongs to the LEA type SMP family.</text>
</comment>
<evidence type="ECO:0000259" key="4">
    <source>
        <dbReference type="Pfam" id="PF04927"/>
    </source>
</evidence>
<evidence type="ECO:0000313" key="5">
    <source>
        <dbReference type="EMBL" id="MED6205502.1"/>
    </source>
</evidence>
<keyword evidence="3" id="KW-1133">Transmembrane helix</keyword>
<dbReference type="Pfam" id="PF04927">
    <property type="entry name" value="SMP"/>
    <property type="match status" value="3"/>
</dbReference>
<name>A0ABU6Y500_9FABA</name>
<reference evidence="5 6" key="1">
    <citation type="journal article" date="2023" name="Plants (Basel)">
        <title>Bridging the Gap: Combining Genomics and Transcriptomics Approaches to Understand Stylosanthes scabra, an Orphan Legume from the Brazilian Caatinga.</title>
        <authorList>
            <person name="Ferreira-Neto J.R.C."/>
            <person name="da Silva M.D."/>
            <person name="Binneck E."/>
            <person name="de Melo N.F."/>
            <person name="da Silva R.H."/>
            <person name="de Melo A.L.T.M."/>
            <person name="Pandolfi V."/>
            <person name="Bustamante F.O."/>
            <person name="Brasileiro-Vidal A.C."/>
            <person name="Benko-Iseppon A.M."/>
        </authorList>
    </citation>
    <scope>NUCLEOTIDE SEQUENCE [LARGE SCALE GENOMIC DNA]</scope>
    <source>
        <tissue evidence="5">Leaves</tissue>
    </source>
</reference>
<dbReference type="PANTHER" id="PTHR31174:SF7">
    <property type="entry name" value="LATE EMBRYOGENESIS ABUNDANT PROTEIN 31-RELATED"/>
    <property type="match status" value="1"/>
</dbReference>
<evidence type="ECO:0000256" key="1">
    <source>
        <dbReference type="ARBA" id="ARBA00010733"/>
    </source>
</evidence>
<keyword evidence="3" id="KW-0812">Transmembrane</keyword>
<feature type="domain" description="SMP" evidence="4">
    <location>
        <begin position="211"/>
        <end position="268"/>
    </location>
</feature>
<proteinExistence type="inferred from homology"/>
<dbReference type="InterPro" id="IPR007011">
    <property type="entry name" value="LEA_SMP_dom"/>
</dbReference>
<protein>
    <recommendedName>
        <fullName evidence="4">SMP domain-containing protein</fullName>
    </recommendedName>
</protein>
<evidence type="ECO:0000256" key="3">
    <source>
        <dbReference type="SAM" id="Phobius"/>
    </source>
</evidence>
<gene>
    <name evidence="5" type="ORF">PIB30_018284</name>
</gene>
<dbReference type="Proteomes" id="UP001341840">
    <property type="component" value="Unassembled WGS sequence"/>
</dbReference>
<dbReference type="InterPro" id="IPR042971">
    <property type="entry name" value="LEA_SMP"/>
</dbReference>
<keyword evidence="6" id="KW-1185">Reference proteome</keyword>
<keyword evidence="3" id="KW-0472">Membrane</keyword>
<feature type="transmembrane region" description="Helical" evidence="3">
    <location>
        <begin position="21"/>
        <end position="39"/>
    </location>
</feature>
<dbReference type="EMBL" id="JASCZI010241710">
    <property type="protein sequence ID" value="MED6205502.1"/>
    <property type="molecule type" value="Genomic_DNA"/>
</dbReference>
<organism evidence="5 6">
    <name type="scientific">Stylosanthes scabra</name>
    <dbReference type="NCBI Taxonomy" id="79078"/>
    <lineage>
        <taxon>Eukaryota</taxon>
        <taxon>Viridiplantae</taxon>
        <taxon>Streptophyta</taxon>
        <taxon>Embryophyta</taxon>
        <taxon>Tracheophyta</taxon>
        <taxon>Spermatophyta</taxon>
        <taxon>Magnoliopsida</taxon>
        <taxon>eudicotyledons</taxon>
        <taxon>Gunneridae</taxon>
        <taxon>Pentapetalae</taxon>
        <taxon>rosids</taxon>
        <taxon>fabids</taxon>
        <taxon>Fabales</taxon>
        <taxon>Fabaceae</taxon>
        <taxon>Papilionoideae</taxon>
        <taxon>50 kb inversion clade</taxon>
        <taxon>dalbergioids sensu lato</taxon>
        <taxon>Dalbergieae</taxon>
        <taxon>Pterocarpus clade</taxon>
        <taxon>Stylosanthes</taxon>
    </lineage>
</organism>
<sequence>MKTQMLDGYEKNMPRSISIPLLWMAGVTLCHVYFPFHLLTSVKAIYILIFCKVHATILHTIQYKLEATLLVKIMSQEQQRRPQECGHAHQQDPSIKYGDVFNVSGELAQKPVKPEDAAMMQSAETRVLGKTQPGGVAAAMQSAATLNEQAGLVGHRDVNEVAGDRGVTVTETQVPGRRIVTESVGGQVVGQYVEATPVPSSRASAVRESAITIGEALEATAQTVGSKPVEQSDAAAIQAAEVRATGSNVIQPGGLAAMAQSAASFNAECQNSQDKIKLADVLTGATAKLPADKAATALDAEGVASAEARNNPGGATPGGVAASVAAAARLNQNVNV</sequence>
<evidence type="ECO:0000256" key="2">
    <source>
        <dbReference type="ARBA" id="ARBA00022737"/>
    </source>
</evidence>
<comment type="caution">
    <text evidence="5">The sequence shown here is derived from an EMBL/GenBank/DDBJ whole genome shotgun (WGS) entry which is preliminary data.</text>
</comment>
<accession>A0ABU6Y500</accession>
<feature type="domain" description="SMP" evidence="4">
    <location>
        <begin position="276"/>
        <end position="333"/>
    </location>
</feature>
<dbReference type="PANTHER" id="PTHR31174">
    <property type="entry name" value="SEED MATURATION FAMILY PROTEIN"/>
    <property type="match status" value="1"/>
</dbReference>
<feature type="domain" description="SMP" evidence="4">
    <location>
        <begin position="95"/>
        <end position="149"/>
    </location>
</feature>
<evidence type="ECO:0000313" key="6">
    <source>
        <dbReference type="Proteomes" id="UP001341840"/>
    </source>
</evidence>
<keyword evidence="2" id="KW-0677">Repeat</keyword>